<reference evidence="1 2" key="1">
    <citation type="journal article" date="2012" name="Proc. Natl. Acad. Sci. U.S.A.">
        <title>Comparative genomics of Ceriporiopsis subvermispora and Phanerochaete chrysosporium provide insight into selective ligninolysis.</title>
        <authorList>
            <person name="Fernandez-Fueyo E."/>
            <person name="Ruiz-Duenas F.J."/>
            <person name="Ferreira P."/>
            <person name="Floudas D."/>
            <person name="Hibbett D.S."/>
            <person name="Canessa P."/>
            <person name="Larrondo L.F."/>
            <person name="James T.Y."/>
            <person name="Seelenfreund D."/>
            <person name="Lobos S."/>
            <person name="Polanco R."/>
            <person name="Tello M."/>
            <person name="Honda Y."/>
            <person name="Watanabe T."/>
            <person name="Watanabe T."/>
            <person name="Ryu J.S."/>
            <person name="Kubicek C.P."/>
            <person name="Schmoll M."/>
            <person name="Gaskell J."/>
            <person name="Hammel K.E."/>
            <person name="St John F.J."/>
            <person name="Vanden Wymelenberg A."/>
            <person name="Sabat G."/>
            <person name="Splinter BonDurant S."/>
            <person name="Syed K."/>
            <person name="Yadav J.S."/>
            <person name="Doddapaneni H."/>
            <person name="Subramanian V."/>
            <person name="Lavin J.L."/>
            <person name="Oguiza J.A."/>
            <person name="Perez G."/>
            <person name="Pisabarro A.G."/>
            <person name="Ramirez L."/>
            <person name="Santoyo F."/>
            <person name="Master E."/>
            <person name="Coutinho P.M."/>
            <person name="Henrissat B."/>
            <person name="Lombard V."/>
            <person name="Magnuson J.K."/>
            <person name="Kuees U."/>
            <person name="Hori C."/>
            <person name="Igarashi K."/>
            <person name="Samejima M."/>
            <person name="Held B.W."/>
            <person name="Barry K.W."/>
            <person name="LaButti K.M."/>
            <person name="Lapidus A."/>
            <person name="Lindquist E.A."/>
            <person name="Lucas S.M."/>
            <person name="Riley R."/>
            <person name="Salamov A.A."/>
            <person name="Hoffmeister D."/>
            <person name="Schwenk D."/>
            <person name="Hadar Y."/>
            <person name="Yarden O."/>
            <person name="de Vries R.P."/>
            <person name="Wiebenga A."/>
            <person name="Stenlid J."/>
            <person name="Eastwood D."/>
            <person name="Grigoriev I.V."/>
            <person name="Berka R.M."/>
            <person name="Blanchette R.A."/>
            <person name="Kersten P."/>
            <person name="Martinez A.T."/>
            <person name="Vicuna R."/>
            <person name="Cullen D."/>
        </authorList>
    </citation>
    <scope>NUCLEOTIDE SEQUENCE [LARGE SCALE GENOMIC DNA]</scope>
    <source>
        <strain evidence="1 2">B</strain>
    </source>
</reference>
<sequence>MHDGWVRMAESARDCRRRPYALRRDADTSDKPALMRYRPHKACATSVAARLTHSSCRNRAADATGNRQIRASWTLSRLSGQRQQSVHTVSNAFETAQRTTRVCLLRPAHPTAVAFSEGNSDPREQRA</sequence>
<protein>
    <submittedName>
        <fullName evidence="1">Uncharacterized protein</fullName>
    </submittedName>
</protein>
<organism evidence="1 2">
    <name type="scientific">Ceriporiopsis subvermispora (strain B)</name>
    <name type="common">White-rot fungus</name>
    <name type="synonym">Gelatoporia subvermispora</name>
    <dbReference type="NCBI Taxonomy" id="914234"/>
    <lineage>
        <taxon>Eukaryota</taxon>
        <taxon>Fungi</taxon>
        <taxon>Dikarya</taxon>
        <taxon>Basidiomycota</taxon>
        <taxon>Agaricomycotina</taxon>
        <taxon>Agaricomycetes</taxon>
        <taxon>Polyporales</taxon>
        <taxon>Gelatoporiaceae</taxon>
        <taxon>Gelatoporia</taxon>
    </lineage>
</organism>
<proteinExistence type="predicted"/>
<dbReference type="EMBL" id="KB445807">
    <property type="protein sequence ID" value="EMD33224.1"/>
    <property type="molecule type" value="Genomic_DNA"/>
</dbReference>
<gene>
    <name evidence="1" type="ORF">CERSUDRAFT_118266</name>
</gene>
<dbReference type="HOGENOM" id="CLU_1970267_0_0_1"/>
<dbReference type="AlphaFoldDB" id="M2PC39"/>
<keyword evidence="2" id="KW-1185">Reference proteome</keyword>
<evidence type="ECO:0000313" key="2">
    <source>
        <dbReference type="Proteomes" id="UP000016930"/>
    </source>
</evidence>
<name>M2PC39_CERS8</name>
<accession>M2PC39</accession>
<dbReference type="Proteomes" id="UP000016930">
    <property type="component" value="Unassembled WGS sequence"/>
</dbReference>
<evidence type="ECO:0000313" key="1">
    <source>
        <dbReference type="EMBL" id="EMD33224.1"/>
    </source>
</evidence>